<organism evidence="1 2">
    <name type="scientific">Rangifer tarandus platyrhynchus</name>
    <name type="common">Svalbard reindeer</name>
    <dbReference type="NCBI Taxonomy" id="3082113"/>
    <lineage>
        <taxon>Eukaryota</taxon>
        <taxon>Metazoa</taxon>
        <taxon>Chordata</taxon>
        <taxon>Craniata</taxon>
        <taxon>Vertebrata</taxon>
        <taxon>Euteleostomi</taxon>
        <taxon>Mammalia</taxon>
        <taxon>Eutheria</taxon>
        <taxon>Laurasiatheria</taxon>
        <taxon>Artiodactyla</taxon>
        <taxon>Ruminantia</taxon>
        <taxon>Pecora</taxon>
        <taxon>Cervidae</taxon>
        <taxon>Odocoileinae</taxon>
        <taxon>Rangifer</taxon>
    </lineage>
</organism>
<protein>
    <submittedName>
        <fullName evidence="1">Uncharacterized protein</fullName>
    </submittedName>
</protein>
<dbReference type="EMBL" id="OX459955">
    <property type="protein sequence ID" value="CAI9159337.1"/>
    <property type="molecule type" value="Genomic_DNA"/>
</dbReference>
<evidence type="ECO:0000313" key="2">
    <source>
        <dbReference type="Proteomes" id="UP001176941"/>
    </source>
</evidence>
<name>A0ABN8YCR2_RANTA</name>
<reference evidence="1" key="1">
    <citation type="submission" date="2023-04" db="EMBL/GenBank/DDBJ databases">
        <authorList>
            <consortium name="ELIXIR-Norway"/>
        </authorList>
    </citation>
    <scope>NUCLEOTIDE SEQUENCE [LARGE SCALE GENOMIC DNA]</scope>
</reference>
<keyword evidence="2" id="KW-1185">Reference proteome</keyword>
<accession>A0ABN8YCR2</accession>
<proteinExistence type="predicted"/>
<gene>
    <name evidence="1" type="ORF">MRATA1EN1_LOCUS8299</name>
</gene>
<sequence>MGRVWPYLPGLFFKNRNNYFKANSFNEFHKGTCILLDLLFLKHTKKEKNGKKKLGIYQNFLLQLSSPPSRQPVPFYPSSEELTQLRIFSYRMKCLFECYFKLRVNFSMRHISRHLLVFYCLRFSKKMNMTIF</sequence>
<dbReference type="Proteomes" id="UP001176941">
    <property type="component" value="Chromosome 19"/>
</dbReference>
<evidence type="ECO:0000313" key="1">
    <source>
        <dbReference type="EMBL" id="CAI9159337.1"/>
    </source>
</evidence>